<evidence type="ECO:0000256" key="1">
    <source>
        <dbReference type="SAM" id="MobiDB-lite"/>
    </source>
</evidence>
<gene>
    <name evidence="2" type="ORF">PPL_01905</name>
</gene>
<accession>D3B0T8</accession>
<feature type="compositionally biased region" description="Polar residues" evidence="1">
    <location>
        <begin position="85"/>
        <end position="97"/>
    </location>
</feature>
<reference evidence="2 3" key="1">
    <citation type="journal article" date="2011" name="Genome Res.">
        <title>Phylogeny-wide analysis of social amoeba genomes highlights ancient origins for complex intercellular communication.</title>
        <authorList>
            <person name="Heidel A.J."/>
            <person name="Lawal H.M."/>
            <person name="Felder M."/>
            <person name="Schilde C."/>
            <person name="Helps N.R."/>
            <person name="Tunggal B."/>
            <person name="Rivero F."/>
            <person name="John U."/>
            <person name="Schleicher M."/>
            <person name="Eichinger L."/>
            <person name="Platzer M."/>
            <person name="Noegel A.A."/>
            <person name="Schaap P."/>
            <person name="Gloeckner G."/>
        </authorList>
    </citation>
    <scope>NUCLEOTIDE SEQUENCE [LARGE SCALE GENOMIC DNA]</scope>
    <source>
        <strain evidence="3">ATCC 26659 / Pp 5 / PN500</strain>
    </source>
</reference>
<dbReference type="AlphaFoldDB" id="D3B0T8"/>
<evidence type="ECO:0000313" key="3">
    <source>
        <dbReference type="Proteomes" id="UP000001396"/>
    </source>
</evidence>
<organism evidence="2 3">
    <name type="scientific">Heterostelium pallidum (strain ATCC 26659 / Pp 5 / PN500)</name>
    <name type="common">Cellular slime mold</name>
    <name type="synonym">Polysphondylium pallidum</name>
    <dbReference type="NCBI Taxonomy" id="670386"/>
    <lineage>
        <taxon>Eukaryota</taxon>
        <taxon>Amoebozoa</taxon>
        <taxon>Evosea</taxon>
        <taxon>Eumycetozoa</taxon>
        <taxon>Dictyostelia</taxon>
        <taxon>Acytosteliales</taxon>
        <taxon>Acytosteliaceae</taxon>
        <taxon>Heterostelium</taxon>
    </lineage>
</organism>
<comment type="caution">
    <text evidence="2">The sequence shown here is derived from an EMBL/GenBank/DDBJ whole genome shotgun (WGS) entry which is preliminary data.</text>
</comment>
<feature type="region of interest" description="Disordered" evidence="1">
    <location>
        <begin position="73"/>
        <end position="97"/>
    </location>
</feature>
<keyword evidence="3" id="KW-1185">Reference proteome</keyword>
<protein>
    <submittedName>
        <fullName evidence="2">Uncharacterized protein</fullName>
    </submittedName>
</protein>
<dbReference type="EMBL" id="ADBJ01000008">
    <property type="protein sequence ID" value="EFA84912.1"/>
    <property type="molecule type" value="Genomic_DNA"/>
</dbReference>
<sequence>MATDQNMATLLELVDSLPASEGDTKVVLEVILDPLFDIEKIPSAQDNKLSFIKSQKNSLKLKDKESDIFNQIQKLGNSDSDERPLTSSENTSDEPIT</sequence>
<dbReference type="Proteomes" id="UP000001396">
    <property type="component" value="Unassembled WGS sequence"/>
</dbReference>
<dbReference type="InParanoid" id="D3B0T8"/>
<dbReference type="RefSeq" id="XP_020437022.1">
    <property type="nucleotide sequence ID" value="XM_020572905.1"/>
</dbReference>
<dbReference type="GeneID" id="31357431"/>
<proteinExistence type="predicted"/>
<name>D3B0T8_HETP5</name>
<evidence type="ECO:0000313" key="2">
    <source>
        <dbReference type="EMBL" id="EFA84912.1"/>
    </source>
</evidence>